<dbReference type="SMART" id="SM00490">
    <property type="entry name" value="HELICc"/>
    <property type="match status" value="1"/>
</dbReference>
<dbReference type="Gene3D" id="3.40.50.300">
    <property type="entry name" value="P-loop containing nucleotide triphosphate hydrolases"/>
    <property type="match status" value="2"/>
</dbReference>
<dbReference type="Pfam" id="PF00271">
    <property type="entry name" value="Helicase_C"/>
    <property type="match status" value="1"/>
</dbReference>
<dbReference type="CDD" id="cd18787">
    <property type="entry name" value="SF2_C_DEAD"/>
    <property type="match status" value="1"/>
</dbReference>
<dbReference type="SUPFAM" id="SSF52540">
    <property type="entry name" value="P-loop containing nucleoside triphosphate hydrolases"/>
    <property type="match status" value="1"/>
</dbReference>
<comment type="similarity">
    <text evidence="7">Belongs to the DEAD box helicase family.</text>
</comment>
<dbReference type="InterPro" id="IPR011545">
    <property type="entry name" value="DEAD/DEAH_box_helicase_dom"/>
</dbReference>
<keyword evidence="5 7" id="KW-0694">RNA-binding</keyword>
<dbReference type="PROSITE" id="PS51195">
    <property type="entry name" value="Q_MOTIF"/>
    <property type="match status" value="1"/>
</dbReference>
<evidence type="ECO:0000259" key="10">
    <source>
        <dbReference type="PROSITE" id="PS51192"/>
    </source>
</evidence>
<evidence type="ECO:0000256" key="9">
    <source>
        <dbReference type="SAM" id="MobiDB-lite"/>
    </source>
</evidence>
<feature type="short sequence motif" description="Q motif" evidence="6">
    <location>
        <begin position="16"/>
        <end position="44"/>
    </location>
</feature>
<evidence type="ECO:0000313" key="13">
    <source>
        <dbReference type="EMBL" id="CAH0390471.1"/>
    </source>
</evidence>
<accession>A0A9P0ACX0</accession>
<sequence length="622" mass="71012">MDIVEDNVDENNDSLNEWSEFNIPEPILKALLEKGFTKPTVIQKLSLLPAILGRKDILGAAETGSGKTLAFGIPVLYGILECLKKAENGELDLDDDSDLEEEELDEEDPDSEDDGAVCVRAYTLKVDFEKPKHKLYALILTPTRELAMQVKNHLTDIAKYTNIKIAVITGGASLEKQEEALKKGPHIVVATPGRLWELLDQNEPHLSQVNNIRFLVIDETDRMLENAHFSELKQLLERINFDESKKKLRQNFVFSATLTLVHDPPKHIVEKSKKKNKPARFTPGQKLQKIISILGMTDPKVIDCSQQTVTAEKLLEARIFCSHEDKDHYLYYFLLRHPGRTIIFCNSIDCVLRLVKFLNILKLNPLGLHSSMNQKHRFQNLESFKKNSKAILIASDVAARGLDIPGIEHVVHYQVPKTSESYVHRSGRTARGTSEGLTLVLCDPLEMPDYNKLIRTLNRKRDLPEFPVEMHLFMAIKERVKVAHLIERVELHEKKSNSKINWFQRAARECDMIVDDPKIPKQRDIQEVADNRRFLKKKRSELNQLLAQKVTLQNISNRCISTTVLTDASKPVESNTSAVDLMKSVMAGKKDQLKRRMAKRLSQNKPLRRKAKKKRKVPSNIE</sequence>
<dbReference type="EMBL" id="OU963866">
    <property type="protein sequence ID" value="CAH0390471.1"/>
    <property type="molecule type" value="Genomic_DNA"/>
</dbReference>
<comment type="function">
    <text evidence="7">RNA helicase.</text>
</comment>
<feature type="domain" description="DEAD-box RNA helicase Q" evidence="12">
    <location>
        <begin position="16"/>
        <end position="44"/>
    </location>
</feature>
<keyword evidence="1 7" id="KW-0547">Nucleotide-binding</keyword>
<organism evidence="13 14">
    <name type="scientific">Bemisia tabaci</name>
    <name type="common">Sweetpotato whitefly</name>
    <name type="synonym">Aleurodes tabaci</name>
    <dbReference type="NCBI Taxonomy" id="7038"/>
    <lineage>
        <taxon>Eukaryota</taxon>
        <taxon>Metazoa</taxon>
        <taxon>Ecdysozoa</taxon>
        <taxon>Arthropoda</taxon>
        <taxon>Hexapoda</taxon>
        <taxon>Insecta</taxon>
        <taxon>Pterygota</taxon>
        <taxon>Neoptera</taxon>
        <taxon>Paraneoptera</taxon>
        <taxon>Hemiptera</taxon>
        <taxon>Sternorrhyncha</taxon>
        <taxon>Aleyrodoidea</taxon>
        <taxon>Aleyrodidae</taxon>
        <taxon>Aleyrodinae</taxon>
        <taxon>Bemisia</taxon>
    </lineage>
</organism>
<dbReference type="PROSITE" id="PS51192">
    <property type="entry name" value="HELICASE_ATP_BIND_1"/>
    <property type="match status" value="1"/>
</dbReference>
<dbReference type="CDD" id="cd17946">
    <property type="entry name" value="DEADc_DDX24"/>
    <property type="match status" value="1"/>
</dbReference>
<dbReference type="InterPro" id="IPR014014">
    <property type="entry name" value="RNA_helicase_DEAD_Q_motif"/>
</dbReference>
<feature type="compositionally biased region" description="Basic residues" evidence="9">
    <location>
        <begin position="606"/>
        <end position="622"/>
    </location>
</feature>
<dbReference type="GO" id="GO:0005524">
    <property type="term" value="F:ATP binding"/>
    <property type="evidence" value="ECO:0007669"/>
    <property type="project" value="UniProtKB-UniRule"/>
</dbReference>
<dbReference type="AlphaFoldDB" id="A0A9P0ACX0"/>
<evidence type="ECO:0000259" key="12">
    <source>
        <dbReference type="PROSITE" id="PS51195"/>
    </source>
</evidence>
<dbReference type="SMART" id="SM00487">
    <property type="entry name" value="DEXDc"/>
    <property type="match status" value="1"/>
</dbReference>
<evidence type="ECO:0000313" key="14">
    <source>
        <dbReference type="Proteomes" id="UP001152759"/>
    </source>
</evidence>
<evidence type="ECO:0000256" key="7">
    <source>
        <dbReference type="RuleBase" id="RU365068"/>
    </source>
</evidence>
<keyword evidence="8" id="KW-0175">Coiled coil</keyword>
<proteinExistence type="inferred from homology"/>
<feature type="domain" description="Helicase ATP-binding" evidence="10">
    <location>
        <begin position="48"/>
        <end position="276"/>
    </location>
</feature>
<dbReference type="InterPro" id="IPR027417">
    <property type="entry name" value="P-loop_NTPase"/>
</dbReference>
<feature type="coiled-coil region" evidence="8">
    <location>
        <begin position="525"/>
        <end position="555"/>
    </location>
</feature>
<evidence type="ECO:0000256" key="3">
    <source>
        <dbReference type="ARBA" id="ARBA00022806"/>
    </source>
</evidence>
<dbReference type="EC" id="3.6.4.13" evidence="7"/>
<dbReference type="PANTHER" id="PTHR24031">
    <property type="entry name" value="RNA HELICASE"/>
    <property type="match status" value="1"/>
</dbReference>
<feature type="region of interest" description="Disordered" evidence="9">
    <location>
        <begin position="587"/>
        <end position="622"/>
    </location>
</feature>
<feature type="region of interest" description="Disordered" evidence="9">
    <location>
        <begin position="91"/>
        <end position="113"/>
    </location>
</feature>
<dbReference type="Pfam" id="PF00270">
    <property type="entry name" value="DEAD"/>
    <property type="match status" value="1"/>
</dbReference>
<reference evidence="13" key="1">
    <citation type="submission" date="2021-12" db="EMBL/GenBank/DDBJ databases">
        <authorList>
            <person name="King R."/>
        </authorList>
    </citation>
    <scope>NUCLEOTIDE SEQUENCE</scope>
</reference>
<dbReference type="PROSITE" id="PS51194">
    <property type="entry name" value="HELICASE_CTER"/>
    <property type="match status" value="1"/>
</dbReference>
<evidence type="ECO:0000256" key="2">
    <source>
        <dbReference type="ARBA" id="ARBA00022801"/>
    </source>
</evidence>
<evidence type="ECO:0000256" key="8">
    <source>
        <dbReference type="SAM" id="Coils"/>
    </source>
</evidence>
<comment type="domain">
    <text evidence="7">The Q motif is unique to and characteristic of the DEAD box family of RNA helicases and controls ATP binding and hydrolysis.</text>
</comment>
<keyword evidence="4 7" id="KW-0067">ATP-binding</keyword>
<keyword evidence="2 7" id="KW-0378">Hydrolase</keyword>
<comment type="catalytic activity">
    <reaction evidence="7">
        <text>ATP + H2O = ADP + phosphate + H(+)</text>
        <dbReference type="Rhea" id="RHEA:13065"/>
        <dbReference type="ChEBI" id="CHEBI:15377"/>
        <dbReference type="ChEBI" id="CHEBI:15378"/>
        <dbReference type="ChEBI" id="CHEBI:30616"/>
        <dbReference type="ChEBI" id="CHEBI:43474"/>
        <dbReference type="ChEBI" id="CHEBI:456216"/>
        <dbReference type="EC" id="3.6.4.13"/>
    </reaction>
</comment>
<evidence type="ECO:0000256" key="4">
    <source>
        <dbReference type="ARBA" id="ARBA00022840"/>
    </source>
</evidence>
<evidence type="ECO:0000256" key="5">
    <source>
        <dbReference type="ARBA" id="ARBA00022884"/>
    </source>
</evidence>
<feature type="domain" description="Helicase C-terminal" evidence="11">
    <location>
        <begin position="329"/>
        <end position="474"/>
    </location>
</feature>
<gene>
    <name evidence="13" type="ORF">BEMITA_LOCUS9191</name>
</gene>
<dbReference type="GO" id="GO:0016787">
    <property type="term" value="F:hydrolase activity"/>
    <property type="evidence" value="ECO:0007669"/>
    <property type="project" value="UniProtKB-KW"/>
</dbReference>
<dbReference type="InterPro" id="IPR001650">
    <property type="entry name" value="Helicase_C-like"/>
</dbReference>
<dbReference type="GO" id="GO:0003723">
    <property type="term" value="F:RNA binding"/>
    <property type="evidence" value="ECO:0007669"/>
    <property type="project" value="UniProtKB-UniRule"/>
</dbReference>
<dbReference type="InterPro" id="IPR014001">
    <property type="entry name" value="Helicase_ATP-bd"/>
</dbReference>
<evidence type="ECO:0000259" key="11">
    <source>
        <dbReference type="PROSITE" id="PS51194"/>
    </source>
</evidence>
<keyword evidence="3 7" id="KW-0347">Helicase</keyword>
<keyword evidence="14" id="KW-1185">Reference proteome</keyword>
<name>A0A9P0ACX0_BEMTA</name>
<dbReference type="GO" id="GO:0003724">
    <property type="term" value="F:RNA helicase activity"/>
    <property type="evidence" value="ECO:0007669"/>
    <property type="project" value="UniProtKB-EC"/>
</dbReference>
<dbReference type="KEGG" id="btab:109037336"/>
<evidence type="ECO:0000256" key="1">
    <source>
        <dbReference type="ARBA" id="ARBA00022741"/>
    </source>
</evidence>
<protein>
    <recommendedName>
        <fullName evidence="7">ATP-dependent RNA helicase</fullName>
        <ecNumber evidence="7">3.6.4.13</ecNumber>
    </recommendedName>
</protein>
<evidence type="ECO:0000256" key="6">
    <source>
        <dbReference type="PROSITE-ProRule" id="PRU00552"/>
    </source>
</evidence>
<dbReference type="Proteomes" id="UP001152759">
    <property type="component" value="Chromosome 5"/>
</dbReference>